<dbReference type="Gene3D" id="2.30.110.10">
    <property type="entry name" value="Electron Transport, Fmn-binding Protein, Chain A"/>
    <property type="match status" value="1"/>
</dbReference>
<keyword evidence="4 5" id="KW-0520">NAD</keyword>
<proteinExistence type="inferred from homology"/>
<dbReference type="Proteomes" id="UP000186228">
    <property type="component" value="Unassembled WGS sequence"/>
</dbReference>
<evidence type="ECO:0000259" key="6">
    <source>
        <dbReference type="SMART" id="SM00903"/>
    </source>
</evidence>
<keyword evidence="2 5" id="KW-0288">FMN</keyword>
<dbReference type="InterPro" id="IPR012349">
    <property type="entry name" value="Split_barrel_FMN-bd"/>
</dbReference>
<dbReference type="RefSeq" id="WP_075851433.1">
    <property type="nucleotide sequence ID" value="NZ_FMAC01000001.1"/>
</dbReference>
<dbReference type="EMBL" id="FMAC01000001">
    <property type="protein sequence ID" value="SCB11216.1"/>
    <property type="molecule type" value="Genomic_DNA"/>
</dbReference>
<evidence type="ECO:0000256" key="3">
    <source>
        <dbReference type="ARBA" id="ARBA00023002"/>
    </source>
</evidence>
<dbReference type="SMART" id="SM00903">
    <property type="entry name" value="Flavin_Reduct"/>
    <property type="match status" value="1"/>
</dbReference>
<feature type="domain" description="Flavin reductase like" evidence="6">
    <location>
        <begin position="29"/>
        <end position="174"/>
    </location>
</feature>
<evidence type="ECO:0000256" key="2">
    <source>
        <dbReference type="ARBA" id="ARBA00022643"/>
    </source>
</evidence>
<evidence type="ECO:0000256" key="4">
    <source>
        <dbReference type="ARBA" id="ARBA00023027"/>
    </source>
</evidence>
<accession>A0A1C3U6W1</accession>
<dbReference type="PANTHER" id="PTHR30466:SF1">
    <property type="entry name" value="FMN REDUCTASE (NADH) RUTF"/>
    <property type="match status" value="1"/>
</dbReference>
<dbReference type="NCBIfam" id="TIGR03615">
    <property type="entry name" value="RutF"/>
    <property type="match status" value="1"/>
</dbReference>
<evidence type="ECO:0000256" key="5">
    <source>
        <dbReference type="HAMAP-Rule" id="MF_00833"/>
    </source>
</evidence>
<evidence type="ECO:0000313" key="7">
    <source>
        <dbReference type="EMBL" id="SCB11216.1"/>
    </source>
</evidence>
<name>A0A1C3U6W1_9HYPH</name>
<dbReference type="GO" id="GO:0019740">
    <property type="term" value="P:nitrogen utilization"/>
    <property type="evidence" value="ECO:0007669"/>
    <property type="project" value="UniProtKB-UniRule"/>
</dbReference>
<dbReference type="InterPro" id="IPR002563">
    <property type="entry name" value="Flavin_Rdtase-like_dom"/>
</dbReference>
<dbReference type="GO" id="GO:0042602">
    <property type="term" value="F:riboflavin reductase (NADPH) activity"/>
    <property type="evidence" value="ECO:0007669"/>
    <property type="project" value="UniProtKB-UniRule"/>
</dbReference>
<dbReference type="AlphaFoldDB" id="A0A1C3U6W1"/>
<dbReference type="InterPro" id="IPR050268">
    <property type="entry name" value="NADH-dep_flavin_reductase"/>
</dbReference>
<dbReference type="GO" id="GO:0006212">
    <property type="term" value="P:uracil catabolic process"/>
    <property type="evidence" value="ECO:0007669"/>
    <property type="project" value="UniProtKB-UniRule"/>
</dbReference>
<evidence type="ECO:0000256" key="1">
    <source>
        <dbReference type="ARBA" id="ARBA00022630"/>
    </source>
</evidence>
<dbReference type="HAMAP" id="MF_00833">
    <property type="entry name" value="RutF"/>
    <property type="match status" value="1"/>
</dbReference>
<dbReference type="GO" id="GO:0052874">
    <property type="term" value="F:FMN reductase (NADH) activity"/>
    <property type="evidence" value="ECO:0007669"/>
    <property type="project" value="UniProtKB-EC"/>
</dbReference>
<gene>
    <name evidence="5" type="primary">rutF</name>
    <name evidence="7" type="ORF">GA0061100_101856</name>
</gene>
<dbReference type="STRING" id="52131.GA0061100_101856"/>
<evidence type="ECO:0000313" key="8">
    <source>
        <dbReference type="Proteomes" id="UP000186228"/>
    </source>
</evidence>
<dbReference type="Pfam" id="PF01613">
    <property type="entry name" value="Flavin_Reduct"/>
    <property type="match status" value="1"/>
</dbReference>
<reference evidence="8" key="1">
    <citation type="submission" date="2016-08" db="EMBL/GenBank/DDBJ databases">
        <authorList>
            <person name="Varghese N."/>
            <person name="Submissions Spin"/>
        </authorList>
    </citation>
    <scope>NUCLEOTIDE SEQUENCE [LARGE SCALE GENOMIC DNA]</scope>
    <source>
        <strain evidence="8">CCBAU 57015</strain>
    </source>
</reference>
<sequence length="179" mass="18866">MNMKTSVAIEKAVPVADPDIARTEFRNAMARMAAAVNIVTTDGPAGLAGFAATAVCSVTDSPPTLLVCLNRGASVHPAVTQNGVLCVNVLSEAHQDLSRLFGGKTPVAERFAAASWSELSTGAPVLEDALVSFDCRIVRQADGGTHDILLCEVDAIRQRDNGQGLVYFDRDYHPAGQAE</sequence>
<dbReference type="EC" id="1.5.1.42" evidence="5"/>
<protein>
    <recommendedName>
        <fullName evidence="5">FMN reductase (NADH) RutF</fullName>
        <ecNumber evidence="5">1.5.1.42</ecNumber>
    </recommendedName>
    <alternativeName>
        <fullName evidence="5">FMN reductase</fullName>
    </alternativeName>
    <alternativeName>
        <fullName evidence="5">NADH-flavin reductase RutF</fullName>
    </alternativeName>
    <alternativeName>
        <fullName evidence="5">NADH:flavin oxidoreductase</fullName>
    </alternativeName>
</protein>
<comment type="function">
    <text evidence="5">Catalyzes the reduction of FMN to FMNH2 which is used to reduce pyrimidine by RutA via the Rut pathway.</text>
</comment>
<dbReference type="InterPro" id="IPR019917">
    <property type="entry name" value="RutF"/>
</dbReference>
<dbReference type="PANTHER" id="PTHR30466">
    <property type="entry name" value="FLAVIN REDUCTASE"/>
    <property type="match status" value="1"/>
</dbReference>
<dbReference type="OrthoDB" id="9789254at2"/>
<comment type="catalytic activity">
    <reaction evidence="5">
        <text>FMNH2 + NAD(+) = FMN + NADH + 2 H(+)</text>
        <dbReference type="Rhea" id="RHEA:21620"/>
        <dbReference type="ChEBI" id="CHEBI:15378"/>
        <dbReference type="ChEBI" id="CHEBI:57540"/>
        <dbReference type="ChEBI" id="CHEBI:57618"/>
        <dbReference type="ChEBI" id="CHEBI:57945"/>
        <dbReference type="ChEBI" id="CHEBI:58210"/>
        <dbReference type="EC" id="1.5.1.42"/>
    </reaction>
</comment>
<keyword evidence="8" id="KW-1185">Reference proteome</keyword>
<organism evidence="7 8">
    <name type="scientific">Rhizobium hainanense</name>
    <dbReference type="NCBI Taxonomy" id="52131"/>
    <lineage>
        <taxon>Bacteria</taxon>
        <taxon>Pseudomonadati</taxon>
        <taxon>Pseudomonadota</taxon>
        <taxon>Alphaproteobacteria</taxon>
        <taxon>Hyphomicrobiales</taxon>
        <taxon>Rhizobiaceae</taxon>
        <taxon>Rhizobium/Agrobacterium group</taxon>
        <taxon>Rhizobium</taxon>
    </lineage>
</organism>
<keyword evidence="3 5" id="KW-0560">Oxidoreductase</keyword>
<dbReference type="SUPFAM" id="SSF50475">
    <property type="entry name" value="FMN-binding split barrel"/>
    <property type="match status" value="1"/>
</dbReference>
<comment type="similarity">
    <text evidence="5">Belongs to the non-flavoprotein flavin reductase family. RutF subfamily.</text>
</comment>
<keyword evidence="1 5" id="KW-0285">Flavoprotein</keyword>
<dbReference type="GO" id="GO:0010181">
    <property type="term" value="F:FMN binding"/>
    <property type="evidence" value="ECO:0007669"/>
    <property type="project" value="InterPro"/>
</dbReference>